<feature type="non-terminal residue" evidence="1">
    <location>
        <position position="1"/>
    </location>
</feature>
<dbReference type="Proteomes" id="UP000601435">
    <property type="component" value="Unassembled WGS sequence"/>
</dbReference>
<feature type="non-terminal residue" evidence="1">
    <location>
        <position position="314"/>
    </location>
</feature>
<accession>A0A813C370</accession>
<proteinExistence type="predicted"/>
<dbReference type="OrthoDB" id="443315at2759"/>
<name>A0A813C370_9DINO</name>
<evidence type="ECO:0000313" key="2">
    <source>
        <dbReference type="Proteomes" id="UP000601435"/>
    </source>
</evidence>
<gene>
    <name evidence="1" type="ORF">SNEC2469_LOCUS33313</name>
</gene>
<dbReference type="EMBL" id="CAJNJA010087309">
    <property type="protein sequence ID" value="CAE7938851.1"/>
    <property type="molecule type" value="Genomic_DNA"/>
</dbReference>
<organism evidence="1 2">
    <name type="scientific">Symbiodinium necroappetens</name>
    <dbReference type="NCBI Taxonomy" id="1628268"/>
    <lineage>
        <taxon>Eukaryota</taxon>
        <taxon>Sar</taxon>
        <taxon>Alveolata</taxon>
        <taxon>Dinophyceae</taxon>
        <taxon>Suessiales</taxon>
        <taxon>Symbiodiniaceae</taxon>
        <taxon>Symbiodinium</taxon>
    </lineage>
</organism>
<reference evidence="1" key="1">
    <citation type="submission" date="2021-02" db="EMBL/GenBank/DDBJ databases">
        <authorList>
            <person name="Dougan E. K."/>
            <person name="Rhodes N."/>
            <person name="Thang M."/>
            <person name="Chan C."/>
        </authorList>
    </citation>
    <scope>NUCLEOTIDE SEQUENCE</scope>
</reference>
<dbReference type="AlphaFoldDB" id="A0A813C370"/>
<protein>
    <submittedName>
        <fullName evidence="1">Uncharacterized protein</fullName>
    </submittedName>
</protein>
<evidence type="ECO:0000313" key="1">
    <source>
        <dbReference type="EMBL" id="CAE7938851.1"/>
    </source>
</evidence>
<keyword evidence="2" id="KW-1185">Reference proteome</keyword>
<comment type="caution">
    <text evidence="1">The sequence shown here is derived from an EMBL/GenBank/DDBJ whole genome shotgun (WGS) entry which is preliminary data.</text>
</comment>
<sequence>FFAENPGRYSDKKTFEDKTQASFWGVDCCGVSGLIRANPARYWPLVLITVRVLQLGLATRSLLESLLGSWVSVFMLRRRMLSLVELCFAAVRGGTAQSILRLSPELKAELASFVCLGHLAVVDLRAQPLTTVIASDASSSWQAAVSAEVAQPVVEEFQRHSLQRGAWTKLLAPPSAWLKEHNLLQPEAELPGDFEFVANPVAECLARVPQYKTRWRRQYTRRMHINVAELGAYLHEEARKIGLVDFEPQAARIACPAFGLVRAPSMPKPAWWTSLETGEVQGPEAFEQDDLLLLGGSRRANRSEVSRPKFVQQA</sequence>